<accession>A0A5Q0BN87</accession>
<keyword evidence="1" id="KW-0472">Membrane</keyword>
<dbReference type="EMBL" id="CP044205">
    <property type="protein sequence ID" value="QFY43216.1"/>
    <property type="molecule type" value="Genomic_DNA"/>
</dbReference>
<gene>
    <name evidence="2" type="ORF">F6R98_11785</name>
</gene>
<protein>
    <submittedName>
        <fullName evidence="2">DUF3096 domain-containing protein</fullName>
    </submittedName>
</protein>
<dbReference type="Proteomes" id="UP000325755">
    <property type="component" value="Chromosome"/>
</dbReference>
<dbReference type="InterPro" id="IPR021446">
    <property type="entry name" value="DUF3096"/>
</dbReference>
<keyword evidence="1" id="KW-0812">Transmembrane</keyword>
<reference evidence="2 3" key="1">
    <citation type="submission" date="2019-09" db="EMBL/GenBank/DDBJ databases">
        <title>Ecophysiology of the spiral-shaped methanotroph Methylospira mobilis as revealed by the complete genome sequence.</title>
        <authorList>
            <person name="Oshkin I.Y."/>
            <person name="Dedysh S.N."/>
            <person name="Miroshnikov K."/>
            <person name="Danilova O.V."/>
            <person name="Hakobyan A."/>
            <person name="Liesack W."/>
        </authorList>
    </citation>
    <scope>NUCLEOTIDE SEQUENCE [LARGE SCALE GENOMIC DNA]</scope>
    <source>
        <strain evidence="2 3">Shm1</strain>
    </source>
</reference>
<organism evidence="2 3">
    <name type="scientific">Candidatus Methylospira mobilis</name>
    <dbReference type="NCBI Taxonomy" id="1808979"/>
    <lineage>
        <taxon>Bacteria</taxon>
        <taxon>Pseudomonadati</taxon>
        <taxon>Pseudomonadota</taxon>
        <taxon>Gammaproteobacteria</taxon>
        <taxon>Methylococcales</taxon>
        <taxon>Methylococcaceae</taxon>
        <taxon>Candidatus Methylospira</taxon>
    </lineage>
</organism>
<keyword evidence="1" id="KW-1133">Transmembrane helix</keyword>
<dbReference type="KEGG" id="mmob:F6R98_11785"/>
<dbReference type="Pfam" id="PF11295">
    <property type="entry name" value="DUF3096"/>
    <property type="match status" value="1"/>
</dbReference>
<name>A0A5Q0BN87_9GAMM</name>
<dbReference type="InParanoid" id="A0A5Q0BN87"/>
<feature type="transmembrane region" description="Helical" evidence="1">
    <location>
        <begin position="12"/>
        <end position="38"/>
    </location>
</feature>
<dbReference type="AlphaFoldDB" id="A0A5Q0BN87"/>
<proteinExistence type="predicted"/>
<evidence type="ECO:0000313" key="3">
    <source>
        <dbReference type="Proteomes" id="UP000325755"/>
    </source>
</evidence>
<evidence type="ECO:0000256" key="1">
    <source>
        <dbReference type="SAM" id="Phobius"/>
    </source>
</evidence>
<sequence length="50" mass="5385">MYVYPQYPGRSLLALVIGKLILLIPGFLDLSVAVYPIVGGVLGPMQHTSL</sequence>
<dbReference type="RefSeq" id="WP_153249197.1">
    <property type="nucleotide sequence ID" value="NZ_CP044205.1"/>
</dbReference>
<evidence type="ECO:0000313" key="2">
    <source>
        <dbReference type="EMBL" id="QFY43216.1"/>
    </source>
</evidence>
<keyword evidence="3" id="KW-1185">Reference proteome</keyword>